<evidence type="ECO:0000256" key="6">
    <source>
        <dbReference type="ARBA" id="ARBA00022833"/>
    </source>
</evidence>
<comment type="cofactor">
    <cofactor evidence="1">
        <name>Zn(2+)</name>
        <dbReference type="ChEBI" id="CHEBI:29105"/>
    </cofactor>
</comment>
<feature type="domain" description="Peptidase M16 C-terminal" evidence="9">
    <location>
        <begin position="237"/>
        <end position="413"/>
    </location>
</feature>
<dbReference type="SUPFAM" id="SSF63411">
    <property type="entry name" value="LuxS/MPP-like metallohydrolase"/>
    <property type="match status" value="4"/>
</dbReference>
<evidence type="ECO:0000256" key="5">
    <source>
        <dbReference type="ARBA" id="ARBA00022801"/>
    </source>
</evidence>
<dbReference type="Proteomes" id="UP000594260">
    <property type="component" value="Unplaced"/>
</dbReference>
<dbReference type="RefSeq" id="XP_022672828.1">
    <property type="nucleotide sequence ID" value="XM_022817093.1"/>
</dbReference>
<feature type="domain" description="Coenzyme PQQ synthesis protein F-like C-terminal lobe" evidence="11">
    <location>
        <begin position="819"/>
        <end position="900"/>
    </location>
</feature>
<dbReference type="InterPro" id="IPR011249">
    <property type="entry name" value="Metalloenz_LuxS/M16"/>
</dbReference>
<dbReference type="Pfam" id="PF22456">
    <property type="entry name" value="PqqF-like_C_4"/>
    <property type="match status" value="1"/>
</dbReference>
<dbReference type="GO" id="GO:0043171">
    <property type="term" value="P:peptide catabolic process"/>
    <property type="evidence" value="ECO:0007669"/>
    <property type="project" value="TreeGrafter"/>
</dbReference>
<dbReference type="InterPro" id="IPR050626">
    <property type="entry name" value="Peptidase_M16"/>
</dbReference>
<dbReference type="GO" id="GO:0004222">
    <property type="term" value="F:metalloendopeptidase activity"/>
    <property type="evidence" value="ECO:0007669"/>
    <property type="project" value="TreeGrafter"/>
</dbReference>
<keyword evidence="7" id="KW-0482">Metalloprotease</keyword>
<dbReference type="GO" id="GO:0051603">
    <property type="term" value="P:proteolysis involved in protein catabolic process"/>
    <property type="evidence" value="ECO:0007669"/>
    <property type="project" value="TreeGrafter"/>
</dbReference>
<dbReference type="Pfam" id="PF05193">
    <property type="entry name" value="Peptidase_M16_C"/>
    <property type="match status" value="1"/>
</dbReference>
<dbReference type="AlphaFoldDB" id="A0A7M7KYQ3"/>
<reference evidence="12" key="1">
    <citation type="submission" date="2021-01" db="UniProtKB">
        <authorList>
            <consortium name="EnsemblMetazoa"/>
        </authorList>
    </citation>
    <scope>IDENTIFICATION</scope>
</reference>
<dbReference type="InterPro" id="IPR011765">
    <property type="entry name" value="Pept_M16_N"/>
</dbReference>
<dbReference type="PANTHER" id="PTHR43690:SF18">
    <property type="entry name" value="INSULIN-DEGRADING ENZYME-RELATED"/>
    <property type="match status" value="1"/>
</dbReference>
<name>A0A7M7KYQ3_VARDE</name>
<dbReference type="InterPro" id="IPR054734">
    <property type="entry name" value="PqqF-like_C_4"/>
</dbReference>
<dbReference type="InterPro" id="IPR007863">
    <property type="entry name" value="Peptidase_M16_C"/>
</dbReference>
<keyword evidence="13" id="KW-1185">Reference proteome</keyword>
<dbReference type="PANTHER" id="PTHR43690">
    <property type="entry name" value="NARDILYSIN"/>
    <property type="match status" value="1"/>
</dbReference>
<protein>
    <recommendedName>
        <fullName evidence="14">Insulin-degrading enzyme</fullName>
    </recommendedName>
</protein>
<evidence type="ECO:0000256" key="1">
    <source>
        <dbReference type="ARBA" id="ARBA00001947"/>
    </source>
</evidence>
<evidence type="ECO:0000256" key="3">
    <source>
        <dbReference type="ARBA" id="ARBA00022670"/>
    </source>
</evidence>
<feature type="domain" description="Peptidase M16 N-terminal" evidence="8">
    <location>
        <begin position="72"/>
        <end position="209"/>
    </location>
</feature>
<keyword evidence="4" id="KW-0479">Metal-binding</keyword>
<dbReference type="InterPro" id="IPR032632">
    <property type="entry name" value="Peptidase_M16_M"/>
</dbReference>
<evidence type="ECO:0000256" key="4">
    <source>
        <dbReference type="ARBA" id="ARBA00022723"/>
    </source>
</evidence>
<dbReference type="Pfam" id="PF16187">
    <property type="entry name" value="Peptidase_M16_M"/>
    <property type="match status" value="1"/>
</dbReference>
<dbReference type="GeneID" id="111255291"/>
<evidence type="ECO:0000259" key="10">
    <source>
        <dbReference type="Pfam" id="PF16187"/>
    </source>
</evidence>
<dbReference type="Gene3D" id="3.30.830.10">
    <property type="entry name" value="Metalloenzyme, LuxS/M16 peptidase-like"/>
    <property type="match status" value="4"/>
</dbReference>
<evidence type="ECO:0008006" key="14">
    <source>
        <dbReference type="Google" id="ProtNLM"/>
    </source>
</evidence>
<evidence type="ECO:0000313" key="12">
    <source>
        <dbReference type="EnsemblMetazoa" id="XP_022672828"/>
    </source>
</evidence>
<dbReference type="EnsemblMetazoa" id="XM_022817093">
    <property type="protein sequence ID" value="XP_022672828"/>
    <property type="gene ID" value="LOC111255291"/>
</dbReference>
<evidence type="ECO:0000259" key="11">
    <source>
        <dbReference type="Pfam" id="PF22456"/>
    </source>
</evidence>
<dbReference type="OrthoDB" id="952271at2759"/>
<dbReference type="InParanoid" id="A0A7M7KYQ3"/>
<keyword evidence="5" id="KW-0378">Hydrolase</keyword>
<dbReference type="Pfam" id="PF00675">
    <property type="entry name" value="Peptidase_M16"/>
    <property type="match status" value="1"/>
</dbReference>
<dbReference type="GO" id="GO:0005739">
    <property type="term" value="C:mitochondrion"/>
    <property type="evidence" value="ECO:0007669"/>
    <property type="project" value="TreeGrafter"/>
</dbReference>
<dbReference type="GO" id="GO:0046872">
    <property type="term" value="F:metal ion binding"/>
    <property type="evidence" value="ECO:0007669"/>
    <property type="project" value="UniProtKB-KW"/>
</dbReference>
<dbReference type="FunFam" id="3.30.830.10:FF:000012">
    <property type="entry name" value="Protease 3"/>
    <property type="match status" value="1"/>
</dbReference>
<comment type="similarity">
    <text evidence="2">Belongs to the peptidase M16 family.</text>
</comment>
<accession>A0A7M7KYQ3</accession>
<evidence type="ECO:0000259" key="9">
    <source>
        <dbReference type="Pfam" id="PF05193"/>
    </source>
</evidence>
<sequence>MMSRLPGASVLLLLMALVGSLPLLVFLLFRFVLPAVEPTNPWPPALRVSEVTTKPDTDKNVYRGLDLANGIKVLLASDPNVEKARAALCIMIGFMSDPWELQGLAHFTEHMVFMGSRRYPDENRVFSFLHGHGGQVNAFTTNDATCYYYEVDAEYLSESLDIFADMIVDPLFPEETAKREIHAVDYEHKKNMKEELWRESQVEKVTADPNHPFVKFSTGTKDTLYAGARKLNTTLVAEIRKFYNKFYVGQLMSTMIQGRESLDELQRLALRYLSPIRRGEISVPEWPTHPFVNTSRLLIHIVPALEHTTLEIVFPIPEMARLYRSQPDVYVAMGLLNPKTPGSLYAYLHSQSLVTGVLAKGRTSLRNFSIFRVTFSLTEYGFGRVDEIVETLFAYIAFHKKVGPQEHVFNDIKLIKQLNFKFRPHLPLSDFARIADRLRTFEMWDDVISGQWLVHDYRPDQIQNLLTYLSPYNCRITLQSPSFVDEPNLKVEPLYNVSYSVSVIPEKKLQKWSEAQPRPEHEFAIPPPNQFIPDKFPIHRALPEFSNKPVLLRQDNRTRLWILQNDAFETPKSMVYVIYRTDIIRRGSSDIVRLALIAKTYLEANEEELGAARMAGSKIDVVPVLNGLVISINGYNQKQLQILKSVLDKLKRFTINRTTFDMAKEQLKDVLKASPARRYHSVMTEIRDRLLHADFNVTWRDQLQHLEGCTLENTQDLLNRMRSRLTAITYVHGNVHEDTALDMFAAIKQLVQETSLTLKGITPTHEFALDEGYTYHYAEAIEQQPLNSVQVFYDVGPTANNIRRQLVAELFGLILIDQTSNVLRTKEQLGYNVNSITKKTMYSHGFLISVESGANVTHVEQRIVNFVRTHVKEHLAGLNDQTFEGYREAFVHRKLEKLMSVDYGKKYWPEIYQTCRFNRSEEEGALAATISRREIIEFYERNIVNPQRAKVLIIHIVPTRTPGPDDQKVRVTRFDGQETLYSSLTEFQATLKLQEEESDELCEKIRPYGQHA</sequence>
<keyword evidence="6" id="KW-0862">Zinc</keyword>
<evidence type="ECO:0000256" key="7">
    <source>
        <dbReference type="ARBA" id="ARBA00023049"/>
    </source>
</evidence>
<evidence type="ECO:0000313" key="13">
    <source>
        <dbReference type="Proteomes" id="UP000594260"/>
    </source>
</evidence>
<dbReference type="KEGG" id="vde:111255291"/>
<feature type="domain" description="Peptidase M16 middle/third" evidence="10">
    <location>
        <begin position="420"/>
        <end position="703"/>
    </location>
</feature>
<evidence type="ECO:0000259" key="8">
    <source>
        <dbReference type="Pfam" id="PF00675"/>
    </source>
</evidence>
<dbReference type="OMA" id="PRWIFDE"/>
<organism evidence="12 13">
    <name type="scientific">Varroa destructor</name>
    <name type="common">Honeybee mite</name>
    <dbReference type="NCBI Taxonomy" id="109461"/>
    <lineage>
        <taxon>Eukaryota</taxon>
        <taxon>Metazoa</taxon>
        <taxon>Ecdysozoa</taxon>
        <taxon>Arthropoda</taxon>
        <taxon>Chelicerata</taxon>
        <taxon>Arachnida</taxon>
        <taxon>Acari</taxon>
        <taxon>Parasitiformes</taxon>
        <taxon>Mesostigmata</taxon>
        <taxon>Gamasina</taxon>
        <taxon>Dermanyssoidea</taxon>
        <taxon>Varroidae</taxon>
        <taxon>Varroa</taxon>
    </lineage>
</organism>
<keyword evidence="3" id="KW-0645">Protease</keyword>
<proteinExistence type="inferred from homology"/>
<evidence type="ECO:0000256" key="2">
    <source>
        <dbReference type="ARBA" id="ARBA00007261"/>
    </source>
</evidence>
<dbReference type="GO" id="GO:0005829">
    <property type="term" value="C:cytosol"/>
    <property type="evidence" value="ECO:0007669"/>
    <property type="project" value="TreeGrafter"/>
</dbReference>